<dbReference type="SUPFAM" id="SSF56112">
    <property type="entry name" value="Protein kinase-like (PK-like)"/>
    <property type="match status" value="1"/>
</dbReference>
<name>A0AAE0NFV5_9PEZI</name>
<dbReference type="Gene3D" id="1.10.510.10">
    <property type="entry name" value="Transferase(Phosphotransferase) domain 1"/>
    <property type="match status" value="1"/>
</dbReference>
<dbReference type="AlphaFoldDB" id="A0AAE0NFV5"/>
<gene>
    <name evidence="1" type="ORF">B0T24DRAFT_655964</name>
</gene>
<organism evidence="1 2">
    <name type="scientific">Lasiosphaeria ovina</name>
    <dbReference type="NCBI Taxonomy" id="92902"/>
    <lineage>
        <taxon>Eukaryota</taxon>
        <taxon>Fungi</taxon>
        <taxon>Dikarya</taxon>
        <taxon>Ascomycota</taxon>
        <taxon>Pezizomycotina</taxon>
        <taxon>Sordariomycetes</taxon>
        <taxon>Sordariomycetidae</taxon>
        <taxon>Sordariales</taxon>
        <taxon>Lasiosphaeriaceae</taxon>
        <taxon>Lasiosphaeria</taxon>
    </lineage>
</organism>
<reference evidence="1" key="2">
    <citation type="submission" date="2023-06" db="EMBL/GenBank/DDBJ databases">
        <authorList>
            <consortium name="Lawrence Berkeley National Laboratory"/>
            <person name="Haridas S."/>
            <person name="Hensen N."/>
            <person name="Bonometti L."/>
            <person name="Westerberg I."/>
            <person name="Brannstrom I.O."/>
            <person name="Guillou S."/>
            <person name="Cros-Aarteil S."/>
            <person name="Calhoun S."/>
            <person name="Kuo A."/>
            <person name="Mondo S."/>
            <person name="Pangilinan J."/>
            <person name="Riley R."/>
            <person name="Labutti K."/>
            <person name="Andreopoulos B."/>
            <person name="Lipzen A."/>
            <person name="Chen C."/>
            <person name="Yanf M."/>
            <person name="Daum C."/>
            <person name="Ng V."/>
            <person name="Clum A."/>
            <person name="Steindorff A."/>
            <person name="Ohm R."/>
            <person name="Martin F."/>
            <person name="Silar P."/>
            <person name="Natvig D."/>
            <person name="Lalanne C."/>
            <person name="Gautier V."/>
            <person name="Ament-Velasquez S.L."/>
            <person name="Kruys A."/>
            <person name="Hutchinson M.I."/>
            <person name="Powell A.J."/>
            <person name="Barry K."/>
            <person name="Miller A.N."/>
            <person name="Grigoriev I.V."/>
            <person name="Debuchy R."/>
            <person name="Gladieux P."/>
            <person name="Thoren M.H."/>
            <person name="Johannesson H."/>
        </authorList>
    </citation>
    <scope>NUCLEOTIDE SEQUENCE</scope>
    <source>
        <strain evidence="1">CBS 958.72</strain>
    </source>
</reference>
<sequence>MVRDLAVTPGRRTGRVAAMGTELGGSFEGLRVTGVLRDANCGWSVRNPINLFPPAGQPVLEMHLVHGERPYMGFWFEDSSEFSRYVRLFDIPGTLSGDILRLERNLPLVPGHFEIEGDVARTLERCPDYPPLVKDDFDDVNDLVAQLPVVNIDLSKHFVKKPKYGSEIKNFPRCQGGSCLGAVLSEHLLVFDKLQTQVILASFSCLLACLHSLSIVHRIDNCLFTLDGSRLVICDLGSRRGQRAAPEITPNGRLDSGWNARSDIYDISNCIKCMAIVNACMRERPDNRPTLLQLRAMVECIAAGVE</sequence>
<dbReference type="EMBL" id="JAULSN010000002">
    <property type="protein sequence ID" value="KAK3380743.1"/>
    <property type="molecule type" value="Genomic_DNA"/>
</dbReference>
<evidence type="ECO:0008006" key="3">
    <source>
        <dbReference type="Google" id="ProtNLM"/>
    </source>
</evidence>
<evidence type="ECO:0000313" key="1">
    <source>
        <dbReference type="EMBL" id="KAK3380743.1"/>
    </source>
</evidence>
<dbReference type="Proteomes" id="UP001287356">
    <property type="component" value="Unassembled WGS sequence"/>
</dbReference>
<protein>
    <recommendedName>
        <fullName evidence="3">Protein kinase domain-containing protein</fullName>
    </recommendedName>
</protein>
<comment type="caution">
    <text evidence="1">The sequence shown here is derived from an EMBL/GenBank/DDBJ whole genome shotgun (WGS) entry which is preliminary data.</text>
</comment>
<keyword evidence="2" id="KW-1185">Reference proteome</keyword>
<evidence type="ECO:0000313" key="2">
    <source>
        <dbReference type="Proteomes" id="UP001287356"/>
    </source>
</evidence>
<proteinExistence type="predicted"/>
<dbReference type="InterPro" id="IPR011009">
    <property type="entry name" value="Kinase-like_dom_sf"/>
</dbReference>
<accession>A0AAE0NFV5</accession>
<reference evidence="1" key="1">
    <citation type="journal article" date="2023" name="Mol. Phylogenet. Evol.">
        <title>Genome-scale phylogeny and comparative genomics of the fungal order Sordariales.</title>
        <authorList>
            <person name="Hensen N."/>
            <person name="Bonometti L."/>
            <person name="Westerberg I."/>
            <person name="Brannstrom I.O."/>
            <person name="Guillou S."/>
            <person name="Cros-Aarteil S."/>
            <person name="Calhoun S."/>
            <person name="Haridas S."/>
            <person name="Kuo A."/>
            <person name="Mondo S."/>
            <person name="Pangilinan J."/>
            <person name="Riley R."/>
            <person name="LaButti K."/>
            <person name="Andreopoulos B."/>
            <person name="Lipzen A."/>
            <person name="Chen C."/>
            <person name="Yan M."/>
            <person name="Daum C."/>
            <person name="Ng V."/>
            <person name="Clum A."/>
            <person name="Steindorff A."/>
            <person name="Ohm R.A."/>
            <person name="Martin F."/>
            <person name="Silar P."/>
            <person name="Natvig D.O."/>
            <person name="Lalanne C."/>
            <person name="Gautier V."/>
            <person name="Ament-Velasquez S.L."/>
            <person name="Kruys A."/>
            <person name="Hutchinson M.I."/>
            <person name="Powell A.J."/>
            <person name="Barry K."/>
            <person name="Miller A.N."/>
            <person name="Grigoriev I.V."/>
            <person name="Debuchy R."/>
            <person name="Gladieux P."/>
            <person name="Hiltunen Thoren M."/>
            <person name="Johannesson H."/>
        </authorList>
    </citation>
    <scope>NUCLEOTIDE SEQUENCE</scope>
    <source>
        <strain evidence="1">CBS 958.72</strain>
    </source>
</reference>